<dbReference type="EMBL" id="CP151406">
    <property type="protein sequence ID" value="WZJ20608.1"/>
    <property type="molecule type" value="Genomic_DNA"/>
</dbReference>
<proteinExistence type="predicted"/>
<evidence type="ECO:0000313" key="2">
    <source>
        <dbReference type="Proteomes" id="UP001479520"/>
    </source>
</evidence>
<reference evidence="1 2" key="1">
    <citation type="submission" date="2024-04" db="EMBL/GenBank/DDBJ databases">
        <title>Dissimilatory iodate-reducing microorganisms contribute to the enrichment of iodine in groundwater.</title>
        <authorList>
            <person name="Jiang Z."/>
        </authorList>
    </citation>
    <scope>NUCLEOTIDE SEQUENCE [LARGE SCALE GENOMIC DNA]</scope>
    <source>
        <strain evidence="1 2">NCP973</strain>
    </source>
</reference>
<sequence length="95" mass="10953">MTRKNAIHNLINEAALELLEFIKDCESDHKEHGYWVPAAKIKDDLDLNFVAVPQSGRQHGPKGWVFATLARILEDKSLIEHKKIGNRAFYRSIRK</sequence>
<name>A0ABZ2XEK8_9RHOO</name>
<dbReference type="RefSeq" id="WP_341743273.1">
    <property type="nucleotide sequence ID" value="NZ_CP151406.1"/>
</dbReference>
<gene>
    <name evidence="1" type="ORF">AADV58_11670</name>
</gene>
<evidence type="ECO:0000313" key="1">
    <source>
        <dbReference type="EMBL" id="WZJ20608.1"/>
    </source>
</evidence>
<organism evidence="1 2">
    <name type="scientific">Azonexus hydrophilus</name>
    <dbReference type="NCBI Taxonomy" id="418702"/>
    <lineage>
        <taxon>Bacteria</taxon>
        <taxon>Pseudomonadati</taxon>
        <taxon>Pseudomonadota</taxon>
        <taxon>Betaproteobacteria</taxon>
        <taxon>Rhodocyclales</taxon>
        <taxon>Azonexaceae</taxon>
        <taxon>Azonexus</taxon>
    </lineage>
</organism>
<keyword evidence="2" id="KW-1185">Reference proteome</keyword>
<accession>A0ABZ2XEK8</accession>
<dbReference type="Proteomes" id="UP001479520">
    <property type="component" value="Chromosome"/>
</dbReference>
<protein>
    <submittedName>
        <fullName evidence="1">Uncharacterized protein</fullName>
    </submittedName>
</protein>